<accession>A0A7X5TFC6</accession>
<evidence type="ECO:0000313" key="1">
    <source>
        <dbReference type="EMBL" id="NHB90695.1"/>
    </source>
</evidence>
<keyword evidence="2" id="KW-1185">Reference proteome</keyword>
<dbReference type="AlphaFoldDB" id="A0A7X5TFC6"/>
<organism evidence="1 2">
    <name type="scientific">Photorhabdus cinerea</name>
    <dbReference type="NCBI Taxonomy" id="471575"/>
    <lineage>
        <taxon>Bacteria</taxon>
        <taxon>Pseudomonadati</taxon>
        <taxon>Pseudomonadota</taxon>
        <taxon>Gammaproteobacteria</taxon>
        <taxon>Enterobacterales</taxon>
        <taxon>Morganellaceae</taxon>
        <taxon>Photorhabdus</taxon>
    </lineage>
</organism>
<name>A0A7X5TFC6_9GAMM</name>
<dbReference type="EMBL" id="PUJW01000001">
    <property type="protein sequence ID" value="NHB90695.1"/>
    <property type="molecule type" value="Genomic_DNA"/>
</dbReference>
<comment type="caution">
    <text evidence="1">The sequence shown here is derived from an EMBL/GenBank/DDBJ whole genome shotgun (WGS) entry which is preliminary data.</text>
</comment>
<proteinExistence type="predicted"/>
<protein>
    <submittedName>
        <fullName evidence="1">Uncharacterized protein</fullName>
    </submittedName>
</protein>
<evidence type="ECO:0000313" key="2">
    <source>
        <dbReference type="Proteomes" id="UP000591844"/>
    </source>
</evidence>
<sequence length="66" mass="6735">MGRGELTAEAAGRLAYRSVAVDLDGLTDNGLRQIFAPEPPRTAATAVVGFGAAADSSGRTRCATLL</sequence>
<reference evidence="1 2" key="1">
    <citation type="submission" date="2018-02" db="EMBL/GenBank/DDBJ databases">
        <authorList>
            <person name="Machado R.A."/>
        </authorList>
    </citation>
    <scope>NUCLEOTIDE SEQUENCE [LARGE SCALE GENOMIC DNA]</scope>
    <source>
        <strain evidence="1 2">DSM 19724</strain>
    </source>
</reference>
<gene>
    <name evidence="1" type="ORF">C5469_00595</name>
</gene>
<dbReference type="Proteomes" id="UP000591844">
    <property type="component" value="Unassembled WGS sequence"/>
</dbReference>